<protein>
    <submittedName>
        <fullName evidence="8">RNA polymerase ECF-type sigma factor</fullName>
    </submittedName>
</protein>
<dbReference type="InterPro" id="IPR013324">
    <property type="entry name" value="RNA_pol_sigma_r3/r4-like"/>
</dbReference>
<keyword evidence="2" id="KW-0805">Transcription regulation</keyword>
<dbReference type="STRING" id="391625.PPSIR1_39800"/>
<evidence type="ECO:0000256" key="2">
    <source>
        <dbReference type="ARBA" id="ARBA00023015"/>
    </source>
</evidence>
<evidence type="ECO:0000256" key="5">
    <source>
        <dbReference type="ARBA" id="ARBA00023163"/>
    </source>
</evidence>
<dbReference type="GO" id="GO:0006352">
    <property type="term" value="P:DNA-templated transcription initiation"/>
    <property type="evidence" value="ECO:0007669"/>
    <property type="project" value="InterPro"/>
</dbReference>
<dbReference type="CDD" id="cd06171">
    <property type="entry name" value="Sigma70_r4"/>
    <property type="match status" value="1"/>
</dbReference>
<dbReference type="NCBIfam" id="TIGR02937">
    <property type="entry name" value="sigma70-ECF"/>
    <property type="match status" value="1"/>
</dbReference>
<dbReference type="PANTHER" id="PTHR43133:SF8">
    <property type="entry name" value="RNA POLYMERASE SIGMA FACTOR HI_1459-RELATED"/>
    <property type="match status" value="1"/>
</dbReference>
<feature type="domain" description="RNA polymerase sigma factor 70 region 4 type 2" evidence="7">
    <location>
        <begin position="136"/>
        <end position="185"/>
    </location>
</feature>
<feature type="domain" description="RNA polymerase sigma-70 region 2" evidence="6">
    <location>
        <begin position="41"/>
        <end position="106"/>
    </location>
</feature>
<evidence type="ECO:0000313" key="8">
    <source>
        <dbReference type="EMBL" id="EDM81469.1"/>
    </source>
</evidence>
<sequence>MGAVAKTQTEDAPSGRGLDARDTVALVSRARAGDRRAFAALYRRHGRMVHGVLLARLPRTELRDAMQEVFTSALAKLDGLRDPSRFGPWLATIARNCARDWFKRHANTRELAHEPGALDDRRAAHPGADLADTLTLLAGLRELPEDYRELLSLRFAEGMTGPEIAAQLGMTPGSVRVKLHRGVALLRAQVEAADTEDSHD</sequence>
<dbReference type="Pfam" id="PF08281">
    <property type="entry name" value="Sigma70_r4_2"/>
    <property type="match status" value="1"/>
</dbReference>
<proteinExistence type="inferred from homology"/>
<evidence type="ECO:0000256" key="3">
    <source>
        <dbReference type="ARBA" id="ARBA00023082"/>
    </source>
</evidence>
<dbReference type="EMBL" id="ABCS01000003">
    <property type="protein sequence ID" value="EDM81469.1"/>
    <property type="molecule type" value="Genomic_DNA"/>
</dbReference>
<evidence type="ECO:0000259" key="6">
    <source>
        <dbReference type="Pfam" id="PF04542"/>
    </source>
</evidence>
<dbReference type="PANTHER" id="PTHR43133">
    <property type="entry name" value="RNA POLYMERASE ECF-TYPE SIGMA FACTO"/>
    <property type="match status" value="1"/>
</dbReference>
<keyword evidence="5" id="KW-0804">Transcription</keyword>
<keyword evidence="9" id="KW-1185">Reference proteome</keyword>
<comment type="caution">
    <text evidence="8">The sequence shown here is derived from an EMBL/GenBank/DDBJ whole genome shotgun (WGS) entry which is preliminary data.</text>
</comment>
<dbReference type="SUPFAM" id="SSF88659">
    <property type="entry name" value="Sigma3 and sigma4 domains of RNA polymerase sigma factors"/>
    <property type="match status" value="1"/>
</dbReference>
<dbReference type="Gene3D" id="1.10.1740.10">
    <property type="match status" value="1"/>
</dbReference>
<evidence type="ECO:0000256" key="4">
    <source>
        <dbReference type="ARBA" id="ARBA00023125"/>
    </source>
</evidence>
<accession>A6FY90</accession>
<organism evidence="8 9">
    <name type="scientific">Plesiocystis pacifica SIR-1</name>
    <dbReference type="NCBI Taxonomy" id="391625"/>
    <lineage>
        <taxon>Bacteria</taxon>
        <taxon>Pseudomonadati</taxon>
        <taxon>Myxococcota</taxon>
        <taxon>Polyangia</taxon>
        <taxon>Nannocystales</taxon>
        <taxon>Nannocystaceae</taxon>
        <taxon>Plesiocystis</taxon>
    </lineage>
</organism>
<name>A6FY90_9BACT</name>
<evidence type="ECO:0000259" key="7">
    <source>
        <dbReference type="Pfam" id="PF08281"/>
    </source>
</evidence>
<dbReference type="GO" id="GO:0016987">
    <property type="term" value="F:sigma factor activity"/>
    <property type="evidence" value="ECO:0007669"/>
    <property type="project" value="UniProtKB-KW"/>
</dbReference>
<dbReference type="SUPFAM" id="SSF88946">
    <property type="entry name" value="Sigma2 domain of RNA polymerase sigma factors"/>
    <property type="match status" value="1"/>
</dbReference>
<dbReference type="InterPro" id="IPR039425">
    <property type="entry name" value="RNA_pol_sigma-70-like"/>
</dbReference>
<dbReference type="InterPro" id="IPR013325">
    <property type="entry name" value="RNA_pol_sigma_r2"/>
</dbReference>
<dbReference type="InterPro" id="IPR036388">
    <property type="entry name" value="WH-like_DNA-bd_sf"/>
</dbReference>
<dbReference type="OrthoDB" id="5380947at2"/>
<comment type="similarity">
    <text evidence="1">Belongs to the sigma-70 factor family. ECF subfamily.</text>
</comment>
<dbReference type="InterPro" id="IPR014284">
    <property type="entry name" value="RNA_pol_sigma-70_dom"/>
</dbReference>
<reference evidence="8 9" key="1">
    <citation type="submission" date="2007-06" db="EMBL/GenBank/DDBJ databases">
        <authorList>
            <person name="Shimkets L."/>
            <person name="Ferriera S."/>
            <person name="Johnson J."/>
            <person name="Kravitz S."/>
            <person name="Beeson K."/>
            <person name="Sutton G."/>
            <person name="Rogers Y.-H."/>
            <person name="Friedman R."/>
            <person name="Frazier M."/>
            <person name="Venter J.C."/>
        </authorList>
    </citation>
    <scope>NUCLEOTIDE SEQUENCE [LARGE SCALE GENOMIC DNA]</scope>
    <source>
        <strain evidence="8 9">SIR-1</strain>
    </source>
</reference>
<dbReference type="Proteomes" id="UP000005801">
    <property type="component" value="Unassembled WGS sequence"/>
</dbReference>
<dbReference type="Pfam" id="PF04542">
    <property type="entry name" value="Sigma70_r2"/>
    <property type="match status" value="1"/>
</dbReference>
<dbReference type="AlphaFoldDB" id="A6FY90"/>
<dbReference type="GO" id="GO:0003677">
    <property type="term" value="F:DNA binding"/>
    <property type="evidence" value="ECO:0007669"/>
    <property type="project" value="UniProtKB-KW"/>
</dbReference>
<evidence type="ECO:0000256" key="1">
    <source>
        <dbReference type="ARBA" id="ARBA00010641"/>
    </source>
</evidence>
<keyword evidence="3" id="KW-0731">Sigma factor</keyword>
<keyword evidence="4" id="KW-0238">DNA-binding</keyword>
<dbReference type="InterPro" id="IPR007627">
    <property type="entry name" value="RNA_pol_sigma70_r2"/>
</dbReference>
<dbReference type="Gene3D" id="1.10.10.10">
    <property type="entry name" value="Winged helix-like DNA-binding domain superfamily/Winged helix DNA-binding domain"/>
    <property type="match status" value="1"/>
</dbReference>
<gene>
    <name evidence="8" type="ORF">PPSIR1_39800</name>
</gene>
<evidence type="ECO:0000313" key="9">
    <source>
        <dbReference type="Proteomes" id="UP000005801"/>
    </source>
</evidence>
<dbReference type="eggNOG" id="COG1595">
    <property type="taxonomic scope" value="Bacteria"/>
</dbReference>
<dbReference type="InterPro" id="IPR013249">
    <property type="entry name" value="RNA_pol_sigma70_r4_t2"/>
</dbReference>